<gene>
    <name evidence="7" type="ORF">C7C46_22375</name>
</gene>
<dbReference type="CDD" id="cd00452">
    <property type="entry name" value="KDPG_aldolase"/>
    <property type="match status" value="1"/>
</dbReference>
<dbReference type="Gene3D" id="3.20.20.70">
    <property type="entry name" value="Aldolase class I"/>
    <property type="match status" value="1"/>
</dbReference>
<dbReference type="EMBL" id="PYBW01000083">
    <property type="protein sequence ID" value="PYC76417.1"/>
    <property type="molecule type" value="Genomic_DNA"/>
</dbReference>
<evidence type="ECO:0000256" key="6">
    <source>
        <dbReference type="SAM" id="MobiDB-lite"/>
    </source>
</evidence>
<sequence length="228" mass="22767">MTELAADPVIAVVRAPSIPDAAALCAALVAGGIRWVEFTCTTDGVTAHLARAAAARTGCRLGLGTVLTESQARDGLGAGAEFLVTPGCRAEVARAAGAAPVVMGALTPTEVAAAVELGAAAVKIFPARAFGPGYFKDLRGPYPATPLVASGGVSAQNAGSFLAAGALAVCAGSEVVAPDLVAAGEWGELTRRARAFRGALEQTRARPARVGGAPGGGRVRSSRGRRPR</sequence>
<keyword evidence="5" id="KW-0119">Carbohydrate metabolism</keyword>
<dbReference type="InterPro" id="IPR000887">
    <property type="entry name" value="Aldlse_KDPG_KHG"/>
</dbReference>
<reference evidence="7 8" key="1">
    <citation type="submission" date="2018-03" db="EMBL/GenBank/DDBJ databases">
        <title>Bioinformatic expansion and discovery of thiopeptide antibiotics.</title>
        <authorList>
            <person name="Schwalen C.J."/>
            <person name="Hudson G.A."/>
            <person name="Mitchell D.A."/>
        </authorList>
    </citation>
    <scope>NUCLEOTIDE SEQUENCE [LARGE SCALE GENOMIC DNA]</scope>
    <source>
        <strain evidence="7 8">ATCC 21389</strain>
    </source>
</reference>
<evidence type="ECO:0000256" key="4">
    <source>
        <dbReference type="ARBA" id="ARBA00023239"/>
    </source>
</evidence>
<evidence type="ECO:0000256" key="5">
    <source>
        <dbReference type="ARBA" id="ARBA00023277"/>
    </source>
</evidence>
<comment type="caution">
    <text evidence="7">The sequence shown here is derived from an EMBL/GenBank/DDBJ whole genome shotgun (WGS) entry which is preliminary data.</text>
</comment>
<evidence type="ECO:0000256" key="3">
    <source>
        <dbReference type="ARBA" id="ARBA00011233"/>
    </source>
</evidence>
<comment type="subunit">
    <text evidence="3">Homotrimer.</text>
</comment>
<dbReference type="InterPro" id="IPR013785">
    <property type="entry name" value="Aldolase_TIM"/>
</dbReference>
<evidence type="ECO:0000256" key="1">
    <source>
        <dbReference type="ARBA" id="ARBA00004761"/>
    </source>
</evidence>
<keyword evidence="8" id="KW-1185">Reference proteome</keyword>
<dbReference type="SUPFAM" id="SSF51569">
    <property type="entry name" value="Aldolase"/>
    <property type="match status" value="1"/>
</dbReference>
<dbReference type="PANTHER" id="PTHR30246">
    <property type="entry name" value="2-KETO-3-DEOXY-6-PHOSPHOGLUCONATE ALDOLASE"/>
    <property type="match status" value="1"/>
</dbReference>
<organism evidence="7 8">
    <name type="scientific">Streptomyces tateyamensis</name>
    <dbReference type="NCBI Taxonomy" id="565073"/>
    <lineage>
        <taxon>Bacteria</taxon>
        <taxon>Bacillati</taxon>
        <taxon>Actinomycetota</taxon>
        <taxon>Actinomycetes</taxon>
        <taxon>Kitasatosporales</taxon>
        <taxon>Streptomycetaceae</taxon>
        <taxon>Streptomyces</taxon>
    </lineage>
</organism>
<dbReference type="PANTHER" id="PTHR30246:SF1">
    <property type="entry name" value="2-DEHYDRO-3-DEOXY-6-PHOSPHOGALACTONATE ALDOLASE-RELATED"/>
    <property type="match status" value="1"/>
</dbReference>
<feature type="region of interest" description="Disordered" evidence="6">
    <location>
        <begin position="200"/>
        <end position="228"/>
    </location>
</feature>
<dbReference type="AlphaFoldDB" id="A0A2V4NXS4"/>
<dbReference type="OrthoDB" id="9805177at2"/>
<comment type="pathway">
    <text evidence="1">Carbohydrate acid metabolism.</text>
</comment>
<proteinExistence type="inferred from homology"/>
<evidence type="ECO:0000313" key="8">
    <source>
        <dbReference type="Proteomes" id="UP000248039"/>
    </source>
</evidence>
<evidence type="ECO:0000313" key="7">
    <source>
        <dbReference type="EMBL" id="PYC76417.1"/>
    </source>
</evidence>
<keyword evidence="4" id="KW-0456">Lyase</keyword>
<dbReference type="GO" id="GO:0016829">
    <property type="term" value="F:lyase activity"/>
    <property type="evidence" value="ECO:0007669"/>
    <property type="project" value="UniProtKB-KW"/>
</dbReference>
<dbReference type="Proteomes" id="UP000248039">
    <property type="component" value="Unassembled WGS sequence"/>
</dbReference>
<protein>
    <submittedName>
        <fullName evidence="7">2-dehydro-3-deoxyphosphogluconate aldolase</fullName>
    </submittedName>
</protein>
<comment type="similarity">
    <text evidence="2">Belongs to the KHG/KDPG aldolase family.</text>
</comment>
<accession>A0A2V4NXS4</accession>
<dbReference type="Pfam" id="PF01081">
    <property type="entry name" value="Aldolase"/>
    <property type="match status" value="1"/>
</dbReference>
<name>A0A2V4NXS4_9ACTN</name>
<evidence type="ECO:0000256" key="2">
    <source>
        <dbReference type="ARBA" id="ARBA00006906"/>
    </source>
</evidence>